<evidence type="ECO:0000313" key="1">
    <source>
        <dbReference type="EMBL" id="MBW0513762.1"/>
    </source>
</evidence>
<keyword evidence="2" id="KW-1185">Reference proteome</keyword>
<sequence length="120" mass="13462">MSARGFNTAQGQVLLLNSNDAIKQSLDINIHSIAPGQYGQLILRGYSRSSSKTIVQFSMLHQSTLATKFIQYGLYSSRPVFPIIHHGRSFNPVQFSFWQGMHSIRQSIKFPGFNTDQLSA</sequence>
<dbReference type="EMBL" id="AVOT02023619">
    <property type="protein sequence ID" value="MBW0513762.1"/>
    <property type="molecule type" value="Genomic_DNA"/>
</dbReference>
<dbReference type="Proteomes" id="UP000765509">
    <property type="component" value="Unassembled WGS sequence"/>
</dbReference>
<organism evidence="1 2">
    <name type="scientific">Austropuccinia psidii MF-1</name>
    <dbReference type="NCBI Taxonomy" id="1389203"/>
    <lineage>
        <taxon>Eukaryota</taxon>
        <taxon>Fungi</taxon>
        <taxon>Dikarya</taxon>
        <taxon>Basidiomycota</taxon>
        <taxon>Pucciniomycotina</taxon>
        <taxon>Pucciniomycetes</taxon>
        <taxon>Pucciniales</taxon>
        <taxon>Sphaerophragmiaceae</taxon>
        <taxon>Austropuccinia</taxon>
    </lineage>
</organism>
<evidence type="ECO:0000313" key="2">
    <source>
        <dbReference type="Proteomes" id="UP000765509"/>
    </source>
</evidence>
<gene>
    <name evidence="1" type="ORF">O181_053477</name>
</gene>
<protein>
    <submittedName>
        <fullName evidence="1">Uncharacterized protein</fullName>
    </submittedName>
</protein>
<accession>A0A9Q3HRJ1</accession>
<dbReference type="AlphaFoldDB" id="A0A9Q3HRJ1"/>
<proteinExistence type="predicted"/>
<comment type="caution">
    <text evidence="1">The sequence shown here is derived from an EMBL/GenBank/DDBJ whole genome shotgun (WGS) entry which is preliminary data.</text>
</comment>
<reference evidence="1" key="1">
    <citation type="submission" date="2021-03" db="EMBL/GenBank/DDBJ databases">
        <title>Draft genome sequence of rust myrtle Austropuccinia psidii MF-1, a brazilian biotype.</title>
        <authorList>
            <person name="Quecine M.C."/>
            <person name="Pachon D.M.R."/>
            <person name="Bonatelli M.L."/>
            <person name="Correr F.H."/>
            <person name="Franceschini L.M."/>
            <person name="Leite T.F."/>
            <person name="Margarido G.R.A."/>
            <person name="Almeida C.A."/>
            <person name="Ferrarezi J.A."/>
            <person name="Labate C.A."/>
        </authorList>
    </citation>
    <scope>NUCLEOTIDE SEQUENCE</scope>
    <source>
        <strain evidence="1">MF-1</strain>
    </source>
</reference>
<name>A0A9Q3HRJ1_9BASI</name>